<keyword evidence="4" id="KW-1185">Reference proteome</keyword>
<dbReference type="Proteomes" id="UP001189773">
    <property type="component" value="Unassembled WGS sequence"/>
</dbReference>
<evidence type="ECO:0000313" key="2">
    <source>
        <dbReference type="EMBL" id="CAJ0805986.1"/>
    </source>
</evidence>
<evidence type="ECO:0000313" key="4">
    <source>
        <dbReference type="Proteomes" id="UP001189773"/>
    </source>
</evidence>
<gene>
    <name evidence="2" type="ORF">LMG18095_04358</name>
    <name evidence="1" type="ORF">R77560_02803</name>
</gene>
<dbReference type="Proteomes" id="UP001189756">
    <property type="component" value="Unassembled WGS sequence"/>
</dbReference>
<dbReference type="RefSeq" id="WP_012435980.1">
    <property type="nucleotide sequence ID" value="NZ_CATWDO010000002.1"/>
</dbReference>
<evidence type="ECO:0000313" key="3">
    <source>
        <dbReference type="Proteomes" id="UP001189756"/>
    </source>
</evidence>
<dbReference type="EMBL" id="CATZAZ010000006">
    <property type="protein sequence ID" value="CAJ0795954.1"/>
    <property type="molecule type" value="Genomic_DNA"/>
</dbReference>
<reference evidence="1 4" key="1">
    <citation type="submission" date="2023-07" db="EMBL/GenBank/DDBJ databases">
        <authorList>
            <person name="Peeters C."/>
        </authorList>
    </citation>
    <scope>NUCLEOTIDE SEQUENCE</scope>
    <source>
        <strain evidence="2 4">LMG 18095</strain>
        <strain evidence="1">R-77560</strain>
    </source>
</reference>
<accession>A0AAD2F4G0</accession>
<sequence length="264" mass="30043">MTKKKVAARPATLKLTPQTILGKDGASKRKRVLTAHVASAPASLIQAYQDFTVGKGSNFLRSLLTHSDMESAWRALHRHKKTSDYAMRLFREIVFIEQRSRRPVVYRRTDVREQRRKIARQAQTLADAIEEGPLDRLTFEYFPTEAIAANGLPDRGQLSKLERGWQAHDLLREWPPLTTVLRELADRALELADEAMKEHRIVERASQNKKTDRRLYFVRALAAYIREEFGSPLYGTVASITSAILNESLSSAHIARLVKKPKAN</sequence>
<evidence type="ECO:0000313" key="1">
    <source>
        <dbReference type="EMBL" id="CAJ0795954.1"/>
    </source>
</evidence>
<comment type="caution">
    <text evidence="1">The sequence shown here is derived from an EMBL/GenBank/DDBJ whole genome shotgun (WGS) entry which is preliminary data.</text>
</comment>
<dbReference type="EMBL" id="CATZAR010000020">
    <property type="protein sequence ID" value="CAJ0805986.1"/>
    <property type="molecule type" value="Genomic_DNA"/>
</dbReference>
<protein>
    <submittedName>
        <fullName evidence="1">Uncharacterized protein</fullName>
    </submittedName>
</protein>
<organism evidence="1 3">
    <name type="scientific">Ralstonia thomasii</name>
    <dbReference type="NCBI Taxonomy" id="3058596"/>
    <lineage>
        <taxon>Bacteria</taxon>
        <taxon>Pseudomonadati</taxon>
        <taxon>Pseudomonadota</taxon>
        <taxon>Betaproteobacteria</taxon>
        <taxon>Burkholderiales</taxon>
        <taxon>Burkholderiaceae</taxon>
        <taxon>Ralstonia</taxon>
    </lineage>
</organism>
<name>A0AAD2F4G0_9RALS</name>
<dbReference type="AlphaFoldDB" id="A0AAD2F4G0"/>
<proteinExistence type="predicted"/>